<sequence length="118" mass="12373">MQVPTFVAIRANLVLFALAVALSDAACLLVTVLFGRPDTMSQPAARIAALGGAAALAMLVRRRARRAFDAAESSRQLAWSANGCDEPGIAATCREDWLVQLHIELNRGAAQGKAAAKG</sequence>
<evidence type="ECO:0000313" key="2">
    <source>
        <dbReference type="EMBL" id="SAL09538.1"/>
    </source>
</evidence>
<keyword evidence="3" id="KW-1185">Reference proteome</keyword>
<keyword evidence="1" id="KW-1133">Transmembrane helix</keyword>
<comment type="caution">
    <text evidence="2">The sequence shown here is derived from an EMBL/GenBank/DDBJ whole genome shotgun (WGS) entry which is preliminary data.</text>
</comment>
<proteinExistence type="predicted"/>
<name>A0A158EPP5_9BURK</name>
<dbReference type="AlphaFoldDB" id="A0A158EPP5"/>
<keyword evidence="1" id="KW-0472">Membrane</keyword>
<feature type="transmembrane region" description="Helical" evidence="1">
    <location>
        <begin position="12"/>
        <end position="34"/>
    </location>
</feature>
<evidence type="ECO:0000256" key="1">
    <source>
        <dbReference type="SAM" id="Phobius"/>
    </source>
</evidence>
<keyword evidence="1" id="KW-0812">Transmembrane</keyword>
<accession>A0A158EPP5</accession>
<feature type="transmembrane region" description="Helical" evidence="1">
    <location>
        <begin position="40"/>
        <end position="60"/>
    </location>
</feature>
<dbReference type="STRING" id="326475.AWB66_00100"/>
<gene>
    <name evidence="2" type="ORF">AWB66_00100</name>
</gene>
<dbReference type="RefSeq" id="WP_087628308.1">
    <property type="nucleotide sequence ID" value="NZ_FCNZ02000001.1"/>
</dbReference>
<evidence type="ECO:0000313" key="3">
    <source>
        <dbReference type="Proteomes" id="UP000054717"/>
    </source>
</evidence>
<reference evidence="2" key="1">
    <citation type="submission" date="2016-01" db="EMBL/GenBank/DDBJ databases">
        <authorList>
            <person name="Peeters Charlotte."/>
        </authorList>
    </citation>
    <scope>NUCLEOTIDE SEQUENCE</scope>
    <source>
        <strain evidence="2">LMG 22936</strain>
    </source>
</reference>
<organism evidence="2 3">
    <name type="scientific">Caballeronia telluris</name>
    <dbReference type="NCBI Taxonomy" id="326475"/>
    <lineage>
        <taxon>Bacteria</taxon>
        <taxon>Pseudomonadati</taxon>
        <taxon>Pseudomonadota</taxon>
        <taxon>Betaproteobacteria</taxon>
        <taxon>Burkholderiales</taxon>
        <taxon>Burkholderiaceae</taxon>
        <taxon>Caballeronia</taxon>
    </lineage>
</organism>
<dbReference type="Proteomes" id="UP000054717">
    <property type="component" value="Unassembled WGS sequence"/>
</dbReference>
<protein>
    <submittedName>
        <fullName evidence="2">Uncharacterized protein</fullName>
    </submittedName>
</protein>
<dbReference type="EMBL" id="FCNZ02000001">
    <property type="protein sequence ID" value="SAL09538.1"/>
    <property type="molecule type" value="Genomic_DNA"/>
</dbReference>